<proteinExistence type="predicted"/>
<dbReference type="EMBL" id="JASPKY010001168">
    <property type="protein sequence ID" value="KAK9678904.1"/>
    <property type="molecule type" value="Genomic_DNA"/>
</dbReference>
<protein>
    <submittedName>
        <fullName evidence="2">Uncharacterized protein</fullName>
    </submittedName>
</protein>
<evidence type="ECO:0000313" key="2">
    <source>
        <dbReference type="EMBL" id="KAK9678904.1"/>
    </source>
</evidence>
<keyword evidence="3" id="KW-1185">Reference proteome</keyword>
<gene>
    <name evidence="2" type="ORF">QE152_g40444</name>
</gene>
<reference evidence="2 3" key="1">
    <citation type="journal article" date="2024" name="BMC Genomics">
        <title>De novo assembly and annotation of Popillia japonica's genome with initial clues to its potential as an invasive pest.</title>
        <authorList>
            <person name="Cucini C."/>
            <person name="Boschi S."/>
            <person name="Funari R."/>
            <person name="Cardaioli E."/>
            <person name="Iannotti N."/>
            <person name="Marturano G."/>
            <person name="Paoli F."/>
            <person name="Bruttini M."/>
            <person name="Carapelli A."/>
            <person name="Frati F."/>
            <person name="Nardi F."/>
        </authorList>
    </citation>
    <scope>NUCLEOTIDE SEQUENCE [LARGE SCALE GENOMIC DNA]</scope>
    <source>
        <strain evidence="2">DMR45628</strain>
    </source>
</reference>
<comment type="caution">
    <text evidence="2">The sequence shown here is derived from an EMBL/GenBank/DDBJ whole genome shotgun (WGS) entry which is preliminary data.</text>
</comment>
<feature type="compositionally biased region" description="Basic residues" evidence="1">
    <location>
        <begin position="98"/>
        <end position="108"/>
    </location>
</feature>
<name>A0AAW1HRX3_POPJA</name>
<evidence type="ECO:0000256" key="1">
    <source>
        <dbReference type="SAM" id="MobiDB-lite"/>
    </source>
</evidence>
<accession>A0AAW1HRX3</accession>
<feature type="region of interest" description="Disordered" evidence="1">
    <location>
        <begin position="43"/>
        <end position="108"/>
    </location>
</feature>
<dbReference type="Proteomes" id="UP001458880">
    <property type="component" value="Unassembled WGS sequence"/>
</dbReference>
<organism evidence="2 3">
    <name type="scientific">Popillia japonica</name>
    <name type="common">Japanese beetle</name>
    <dbReference type="NCBI Taxonomy" id="7064"/>
    <lineage>
        <taxon>Eukaryota</taxon>
        <taxon>Metazoa</taxon>
        <taxon>Ecdysozoa</taxon>
        <taxon>Arthropoda</taxon>
        <taxon>Hexapoda</taxon>
        <taxon>Insecta</taxon>
        <taxon>Pterygota</taxon>
        <taxon>Neoptera</taxon>
        <taxon>Endopterygota</taxon>
        <taxon>Coleoptera</taxon>
        <taxon>Polyphaga</taxon>
        <taxon>Scarabaeiformia</taxon>
        <taxon>Scarabaeidae</taxon>
        <taxon>Rutelinae</taxon>
        <taxon>Popillia</taxon>
    </lineage>
</organism>
<evidence type="ECO:0000313" key="3">
    <source>
        <dbReference type="Proteomes" id="UP001458880"/>
    </source>
</evidence>
<sequence length="108" mass="12447">MFSRRSGHLTQPSDFFKRIGGVMCHPHQRLHYDDNTIELDLHRPRLPTSLGPLDRTKRSLNGEAGQGLARRKLDLDESPNNNRRLQNSDEPDNEKKSFSRKIRSALPC</sequence>
<dbReference type="AlphaFoldDB" id="A0AAW1HRX3"/>